<feature type="compositionally biased region" description="Pro residues" evidence="1">
    <location>
        <begin position="685"/>
        <end position="701"/>
    </location>
</feature>
<evidence type="ECO:0000313" key="3">
    <source>
        <dbReference type="Proteomes" id="UP000275772"/>
    </source>
</evidence>
<organism evidence="2 3">
    <name type="scientific">Blumeria hordei</name>
    <name type="common">Barley powdery mildew</name>
    <name type="synonym">Blumeria graminis f. sp. hordei</name>
    <dbReference type="NCBI Taxonomy" id="2867405"/>
    <lineage>
        <taxon>Eukaryota</taxon>
        <taxon>Fungi</taxon>
        <taxon>Dikarya</taxon>
        <taxon>Ascomycota</taxon>
        <taxon>Pezizomycotina</taxon>
        <taxon>Leotiomycetes</taxon>
        <taxon>Erysiphales</taxon>
        <taxon>Erysiphaceae</taxon>
        <taxon>Blumeria</taxon>
    </lineage>
</organism>
<reference evidence="2 3" key="1">
    <citation type="submission" date="2017-11" db="EMBL/GenBank/DDBJ databases">
        <authorList>
            <person name="Kracher B."/>
        </authorList>
    </citation>
    <scope>NUCLEOTIDE SEQUENCE [LARGE SCALE GENOMIC DNA]</scope>
    <source>
        <strain evidence="2 3">RACE1</strain>
    </source>
</reference>
<sequence length="772" mass="85375">MLSMIQLSNMGSSTRKNGNVIPIILVAFLVFAPSVTAFGAGNIPSISSIEGINFRHGDIEDMLKTVACIKGHKWTSMMIKRVYFGNWLRDYSQAVDVGSLKGVSASTIRILVWVLSFLSFGYATQEFEVTDERLGVYRPEEHIDNPKDYADNKDARHHDPRLRGPVQKAELEIDVNTGMKNYIANEHGGWATSSGYVKFSLSRSIHFGRLYTSGSGNSKGNESDLCEALRCLGQALHCLEDFSAHSNYVELALREMGYRDVFPHTGLSTELNIQGHYIYPLTTGTFGAVDFLHSVLGEATDHFTQTEVDEMDLALKNAEKIQDGDSRKSSLFGSGSDLIRLLKKVPGLGLDLSSTAKSLKSASEAKQLENTNRAEVMSGFQYASENSFEADNEPSGQSSEADPMNIIKKIYPILEFRDKVVKAINKTIAKIPGLESLVERISETLTLFILSLLSPYIRPIIDTASKTLKQGSSTVVAASANSQFEPWNDPYCTDPTHSMLAKDHFSNKLNGVAGRVAGSILQYVTPRVLYAWENPDVNVDEVTADINRVFHHPALRDESLEIHRNMFHTVRQWVEEQPDRHNLNEILSSASVKAGRNHQLVDEARGLEHNHGLLGGHGKTSGSIWTEIQKRDLAAMEGTDGRYSFSDISQSGYEPHANDFQGNVNIQFQNQPTPNNEYYQSPTHSQPPGPPNFQPLYPNPAAPSGGYWPQMNPGYHQHNPHFQSGAQQTHWGTAYPPVYAAPYPSVNQHMYQGPYSGSQSGYPDGSGYGAPP</sequence>
<name>A0A383UMA9_BLUHO</name>
<dbReference type="Pfam" id="PF07217">
    <property type="entry name" value="Het-C"/>
    <property type="match status" value="1"/>
</dbReference>
<dbReference type="PANTHER" id="PTHR14905">
    <property type="entry name" value="NG37"/>
    <property type="match status" value="1"/>
</dbReference>
<feature type="compositionally biased region" description="Polar residues" evidence="1">
    <location>
        <begin position="746"/>
        <end position="761"/>
    </location>
</feature>
<dbReference type="VEuPathDB" id="FungiDB:BLGHR1_11449"/>
<proteinExistence type="predicted"/>
<dbReference type="AlphaFoldDB" id="A0A383UMA9"/>
<dbReference type="PANTHER" id="PTHR14905:SF7">
    <property type="entry name" value="VON WILLEBRAND FACTOR A DOMAIN-CONTAINING PROTEIN 7"/>
    <property type="match status" value="1"/>
</dbReference>
<protein>
    <submittedName>
        <fullName evidence="2">Uncharacterized protein</fullName>
    </submittedName>
</protein>
<dbReference type="InterPro" id="IPR010816">
    <property type="entry name" value="Het-C"/>
</dbReference>
<evidence type="ECO:0000256" key="1">
    <source>
        <dbReference type="SAM" id="MobiDB-lite"/>
    </source>
</evidence>
<feature type="region of interest" description="Disordered" evidence="1">
    <location>
        <begin position="746"/>
        <end position="772"/>
    </location>
</feature>
<feature type="compositionally biased region" description="Polar residues" evidence="1">
    <location>
        <begin position="666"/>
        <end position="684"/>
    </location>
</feature>
<feature type="region of interest" description="Disordered" evidence="1">
    <location>
        <begin position="666"/>
        <end position="728"/>
    </location>
</feature>
<dbReference type="Proteomes" id="UP000275772">
    <property type="component" value="Unassembled WGS sequence"/>
</dbReference>
<evidence type="ECO:0000313" key="2">
    <source>
        <dbReference type="EMBL" id="SZF00705.1"/>
    </source>
</evidence>
<accession>A0A383UMA9</accession>
<dbReference type="EMBL" id="UNSH01000022">
    <property type="protein sequence ID" value="SZF00705.1"/>
    <property type="molecule type" value="Genomic_DNA"/>
</dbReference>
<dbReference type="InterPro" id="IPR052577">
    <property type="entry name" value="VWA7"/>
</dbReference>
<gene>
    <name evidence="2" type="ORF">BLGHR1_11449</name>
</gene>